<evidence type="ECO:0000259" key="1">
    <source>
        <dbReference type="Pfam" id="PF07727"/>
    </source>
</evidence>
<comment type="caution">
    <text evidence="2">The sequence shown here is derived from an EMBL/GenBank/DDBJ whole genome shotgun (WGS) entry which is preliminary data.</text>
</comment>
<accession>A0ABR0WWK7</accession>
<gene>
    <name evidence="2" type="ORF">DH2020_013996</name>
</gene>
<keyword evidence="3" id="KW-1185">Reference proteome</keyword>
<protein>
    <recommendedName>
        <fullName evidence="1">Reverse transcriptase Ty1/copia-type domain-containing protein</fullName>
    </recommendedName>
</protein>
<dbReference type="SUPFAM" id="SSF56672">
    <property type="entry name" value="DNA/RNA polymerases"/>
    <property type="match status" value="1"/>
</dbReference>
<organism evidence="2 3">
    <name type="scientific">Rehmannia glutinosa</name>
    <name type="common">Chinese foxglove</name>
    <dbReference type="NCBI Taxonomy" id="99300"/>
    <lineage>
        <taxon>Eukaryota</taxon>
        <taxon>Viridiplantae</taxon>
        <taxon>Streptophyta</taxon>
        <taxon>Embryophyta</taxon>
        <taxon>Tracheophyta</taxon>
        <taxon>Spermatophyta</taxon>
        <taxon>Magnoliopsida</taxon>
        <taxon>eudicotyledons</taxon>
        <taxon>Gunneridae</taxon>
        <taxon>Pentapetalae</taxon>
        <taxon>asterids</taxon>
        <taxon>lamiids</taxon>
        <taxon>Lamiales</taxon>
        <taxon>Orobanchaceae</taxon>
        <taxon>Rehmannieae</taxon>
        <taxon>Rehmannia</taxon>
    </lineage>
</organism>
<dbReference type="PANTHER" id="PTHR11439:SF455">
    <property type="entry name" value="RLK (RECEPTOR-LIKE PROTEIN KINASE) 8, PUTATIVE-RELATED"/>
    <property type="match status" value="1"/>
</dbReference>
<reference evidence="2 3" key="1">
    <citation type="journal article" date="2021" name="Comput. Struct. Biotechnol. J.">
        <title>De novo genome assembly of the potent medicinal plant Rehmannia glutinosa using nanopore technology.</title>
        <authorList>
            <person name="Ma L."/>
            <person name="Dong C."/>
            <person name="Song C."/>
            <person name="Wang X."/>
            <person name="Zheng X."/>
            <person name="Niu Y."/>
            <person name="Chen S."/>
            <person name="Feng W."/>
        </authorList>
    </citation>
    <scope>NUCLEOTIDE SEQUENCE [LARGE SCALE GENOMIC DNA]</scope>
    <source>
        <strain evidence="2">DH-2019</strain>
    </source>
</reference>
<dbReference type="Proteomes" id="UP001318860">
    <property type="component" value="Unassembled WGS sequence"/>
</dbReference>
<dbReference type="InterPro" id="IPR043502">
    <property type="entry name" value="DNA/RNA_pol_sf"/>
</dbReference>
<evidence type="ECO:0000313" key="2">
    <source>
        <dbReference type="EMBL" id="KAK6151361.1"/>
    </source>
</evidence>
<evidence type="ECO:0000313" key="3">
    <source>
        <dbReference type="Proteomes" id="UP001318860"/>
    </source>
</evidence>
<dbReference type="CDD" id="cd09272">
    <property type="entry name" value="RNase_HI_RT_Ty1"/>
    <property type="match status" value="1"/>
</dbReference>
<dbReference type="PANTHER" id="PTHR11439">
    <property type="entry name" value="GAG-POL-RELATED RETROTRANSPOSON"/>
    <property type="match status" value="1"/>
</dbReference>
<proteinExistence type="predicted"/>
<dbReference type="EMBL" id="JABTTQ020000007">
    <property type="protein sequence ID" value="KAK6151361.1"/>
    <property type="molecule type" value="Genomic_DNA"/>
</dbReference>
<sequence length="397" mass="44317">MKQPPGFVNPQFPSHVCLLKKAIYGLRQAPRAWYHEFRSFLLSVGFSNSKADSSLFIFSSGSSLIYLLIYVDDIIVTSNSSSSLQQFTRKLSVRFSLKDLGPLSYFLGIQAHRTPSGLFLSQTRYIHDILQRTNMLGANEVSTPLSPSDTLKLHDGSPSFDPTQYRQVLGSLQYLSLTRPDISFAVNKLAQFMHCPSVSHWAAVKRVLRYLKGTSHYGIFLSARSPLSLHAFADADWAGDLDTRHSTSAYVVFLGSNPISWSSKKQTTVARSSTEAEYRAIASATAEVNWLNNLLHELLVSLVTPPTIYCDNVGATYLCSNPVFHSRMKHIALDFHFVRDQVLHKKLRVSHVSSADQLADSLTKPLARKPFQLHRSKLSVLAGPLRLRGHDKASILP</sequence>
<dbReference type="Pfam" id="PF07727">
    <property type="entry name" value="RVT_2"/>
    <property type="match status" value="1"/>
</dbReference>
<dbReference type="InterPro" id="IPR013103">
    <property type="entry name" value="RVT_2"/>
</dbReference>
<feature type="domain" description="Reverse transcriptase Ty1/copia-type" evidence="1">
    <location>
        <begin position="1"/>
        <end position="145"/>
    </location>
</feature>
<name>A0ABR0WWK7_REHGL</name>